<dbReference type="WBParaSite" id="RSKR_0001159900.1">
    <property type="protein sequence ID" value="RSKR_0001159900.1"/>
    <property type="gene ID" value="RSKR_0001159900"/>
</dbReference>
<reference evidence="2" key="1">
    <citation type="submission" date="2016-11" db="UniProtKB">
        <authorList>
            <consortium name="WormBaseParasite"/>
        </authorList>
    </citation>
    <scope>IDENTIFICATION</scope>
    <source>
        <strain evidence="2">KR3021</strain>
    </source>
</reference>
<protein>
    <submittedName>
        <fullName evidence="2">IgGFc_binding domain-containing protein</fullName>
    </submittedName>
</protein>
<accession>A0AC35UHF3</accession>
<evidence type="ECO:0000313" key="1">
    <source>
        <dbReference type="Proteomes" id="UP000095286"/>
    </source>
</evidence>
<sequence>MFESGFLTLHRPVEIETRFGEIMDALDINSAIGLITAGLNYKPQNDLYLMVPGMATRITSSGEYFPIYINSKSLDLVAFDRDSTIIQVKFDIQNVPCVTLNEGSQIPGYIYTFGVIRHGVTSSRIRQITLDIEIIKRTIIRLGYSYPGFSSMFPLPNLKLLLSPTYASLTLDKSMGLINAGLAIELHDLSVKKWLAVPAMGVNLNSKKNKFYPIYTDCDGNLHSFNESLHSFRVLISDDGSPVAMSPTNEIYLGFIVINDEEIMSTGVGRLSSVTIDYSFVLDAINFLGPRYTFYILAHPNGVASGTFV</sequence>
<proteinExistence type="predicted"/>
<evidence type="ECO:0000313" key="2">
    <source>
        <dbReference type="WBParaSite" id="RSKR_0001159900.1"/>
    </source>
</evidence>
<dbReference type="Proteomes" id="UP000095286">
    <property type="component" value="Unplaced"/>
</dbReference>
<name>A0AC35UHF3_9BILA</name>
<organism evidence="1 2">
    <name type="scientific">Rhabditophanes sp. KR3021</name>
    <dbReference type="NCBI Taxonomy" id="114890"/>
    <lineage>
        <taxon>Eukaryota</taxon>
        <taxon>Metazoa</taxon>
        <taxon>Ecdysozoa</taxon>
        <taxon>Nematoda</taxon>
        <taxon>Chromadorea</taxon>
        <taxon>Rhabditida</taxon>
        <taxon>Tylenchina</taxon>
        <taxon>Panagrolaimomorpha</taxon>
        <taxon>Strongyloidoidea</taxon>
        <taxon>Alloionematidae</taxon>
        <taxon>Rhabditophanes</taxon>
    </lineage>
</organism>